<organism evidence="1 2">
    <name type="scientific">Nitrospina watsonii</name>
    <dbReference type="NCBI Taxonomy" id="1323948"/>
    <lineage>
        <taxon>Bacteria</taxon>
        <taxon>Pseudomonadati</taxon>
        <taxon>Nitrospinota/Tectimicrobiota group</taxon>
        <taxon>Nitrospinota</taxon>
        <taxon>Nitrospinia</taxon>
        <taxon>Nitrospinales</taxon>
        <taxon>Nitrospinaceae</taxon>
        <taxon>Nitrospina</taxon>
    </lineage>
</organism>
<evidence type="ECO:0000313" key="1">
    <source>
        <dbReference type="EMBL" id="CAI2718025.1"/>
    </source>
</evidence>
<name>A0ABN8VW76_9BACT</name>
<keyword evidence="2" id="KW-1185">Reference proteome</keyword>
<gene>
    <name evidence="1" type="ORF">NSPWAT_1166</name>
</gene>
<keyword evidence="1" id="KW-0328">Glycosyltransferase</keyword>
<accession>A0ABN8VW76</accession>
<dbReference type="EC" id="2.4.1.-" evidence="1"/>
<protein>
    <submittedName>
        <fullName evidence="1">Lipopolysaccharide heptosyltransferase III</fullName>
        <ecNumber evidence="1">2.4.1.-</ecNumber>
    </submittedName>
</protein>
<dbReference type="RefSeq" id="WP_282010936.1">
    <property type="nucleotide sequence ID" value="NZ_OX336137.1"/>
</dbReference>
<proteinExistence type="predicted"/>
<dbReference type="GO" id="GO:0016757">
    <property type="term" value="F:glycosyltransferase activity"/>
    <property type="evidence" value="ECO:0007669"/>
    <property type="project" value="UniProtKB-KW"/>
</dbReference>
<reference evidence="1 2" key="1">
    <citation type="submission" date="2022-09" db="EMBL/GenBank/DDBJ databases">
        <authorList>
            <person name="Kop L."/>
        </authorList>
    </citation>
    <scope>NUCLEOTIDE SEQUENCE [LARGE SCALE GENOMIC DNA]</scope>
    <source>
        <strain evidence="1 2">347</strain>
    </source>
</reference>
<dbReference type="Gene3D" id="3.40.50.2000">
    <property type="entry name" value="Glycogen Phosphorylase B"/>
    <property type="match status" value="1"/>
</dbReference>
<dbReference type="EMBL" id="OX336137">
    <property type="protein sequence ID" value="CAI2718025.1"/>
    <property type="molecule type" value="Genomic_DNA"/>
</dbReference>
<keyword evidence="1" id="KW-0808">Transferase</keyword>
<dbReference type="Proteomes" id="UP001157733">
    <property type="component" value="Chromosome"/>
</dbReference>
<evidence type="ECO:0000313" key="2">
    <source>
        <dbReference type="Proteomes" id="UP001157733"/>
    </source>
</evidence>
<dbReference type="SUPFAM" id="SSF53756">
    <property type="entry name" value="UDP-Glycosyltransferase/glycogen phosphorylase"/>
    <property type="match status" value="1"/>
</dbReference>
<sequence>MNRLSGKKVVVIRTGALGDVLMILPFLQAVQSVQPECLHVVVEARQKELMQGFDCVDRAFAADDLQWW</sequence>